<sequence length="351" mass="37814">MAQSLKAAAAAIAAWALTGWWLQAPLALMAPWTAIALVESTVYRSLRAGFQQLAIIVVGTLWASAAMTVTANSTLFSMLVTLPFMLLIGNYRRLGSQGIYGATTALLIITYGSSTLPDVGHRLLETLIGAAVGIAVNAFILPPVHLRSVRDNLERLARGSGALLADIAEGLREEEALTAAAEWHDRASRLTQKVRALADARQWARESYRFNPGRHLRRAGPPPPSTDEDAVWERISSRLMAVTHTLAAAADSKTQLTTPSPAYLRRYAAVLEQVAIACIANAELFKGLDQPGPVRDRREKALKSVWGTLDSLTRDFEQERGTAAAVGGELLVEAQQLLCELAPETAAARTA</sequence>
<evidence type="ECO:0000256" key="6">
    <source>
        <dbReference type="SAM" id="Phobius"/>
    </source>
</evidence>
<comment type="subcellular location">
    <subcellularLocation>
        <location evidence="1">Cell membrane</location>
        <topology evidence="1">Multi-pass membrane protein</topology>
    </subcellularLocation>
</comment>
<evidence type="ECO:0000256" key="2">
    <source>
        <dbReference type="ARBA" id="ARBA00022475"/>
    </source>
</evidence>
<dbReference type="Proteomes" id="UP001595993">
    <property type="component" value="Unassembled WGS sequence"/>
</dbReference>
<dbReference type="RefSeq" id="WP_381200381.1">
    <property type="nucleotide sequence ID" value="NZ_JBHSFE010000022.1"/>
</dbReference>
<protein>
    <submittedName>
        <fullName evidence="7">Aromatic acid exporter family protein</fullName>
    </submittedName>
</protein>
<evidence type="ECO:0000256" key="5">
    <source>
        <dbReference type="ARBA" id="ARBA00023136"/>
    </source>
</evidence>
<keyword evidence="5 6" id="KW-0472">Membrane</keyword>
<organism evidence="7 8">
    <name type="scientific">Streptomyces maoxianensis</name>
    <dbReference type="NCBI Taxonomy" id="1459942"/>
    <lineage>
        <taxon>Bacteria</taxon>
        <taxon>Bacillati</taxon>
        <taxon>Actinomycetota</taxon>
        <taxon>Actinomycetes</taxon>
        <taxon>Kitasatosporales</taxon>
        <taxon>Streptomycetaceae</taxon>
        <taxon>Streptomyces</taxon>
    </lineage>
</organism>
<dbReference type="InterPro" id="IPR010343">
    <property type="entry name" value="ArAE_1"/>
</dbReference>
<proteinExistence type="predicted"/>
<dbReference type="EMBL" id="JBHSFE010000022">
    <property type="protein sequence ID" value="MFC4611359.1"/>
    <property type="molecule type" value="Genomic_DNA"/>
</dbReference>
<dbReference type="Pfam" id="PF06081">
    <property type="entry name" value="ArAE_1"/>
    <property type="match status" value="1"/>
</dbReference>
<name>A0ABV9GDZ6_9ACTN</name>
<evidence type="ECO:0000256" key="3">
    <source>
        <dbReference type="ARBA" id="ARBA00022692"/>
    </source>
</evidence>
<feature type="transmembrane region" description="Helical" evidence="6">
    <location>
        <begin position="52"/>
        <end position="82"/>
    </location>
</feature>
<keyword evidence="2" id="KW-1003">Cell membrane</keyword>
<keyword evidence="4 6" id="KW-1133">Transmembrane helix</keyword>
<evidence type="ECO:0000313" key="8">
    <source>
        <dbReference type="Proteomes" id="UP001595993"/>
    </source>
</evidence>
<comment type="caution">
    <text evidence="7">The sequence shown here is derived from an EMBL/GenBank/DDBJ whole genome shotgun (WGS) entry which is preliminary data.</text>
</comment>
<evidence type="ECO:0000256" key="4">
    <source>
        <dbReference type="ARBA" id="ARBA00022989"/>
    </source>
</evidence>
<keyword evidence="8" id="KW-1185">Reference proteome</keyword>
<feature type="transmembrane region" description="Helical" evidence="6">
    <location>
        <begin position="126"/>
        <end position="146"/>
    </location>
</feature>
<evidence type="ECO:0000313" key="7">
    <source>
        <dbReference type="EMBL" id="MFC4611359.1"/>
    </source>
</evidence>
<gene>
    <name evidence="7" type="ORF">ACFO9E_26710</name>
</gene>
<accession>A0ABV9GDZ6</accession>
<evidence type="ECO:0000256" key="1">
    <source>
        <dbReference type="ARBA" id="ARBA00004651"/>
    </source>
</evidence>
<keyword evidence="3 6" id="KW-0812">Transmembrane</keyword>
<feature type="transmembrane region" description="Helical" evidence="6">
    <location>
        <begin position="94"/>
        <end position="114"/>
    </location>
</feature>
<reference evidence="8" key="1">
    <citation type="journal article" date="2019" name="Int. J. Syst. Evol. Microbiol.">
        <title>The Global Catalogue of Microorganisms (GCM) 10K type strain sequencing project: providing services to taxonomists for standard genome sequencing and annotation.</title>
        <authorList>
            <consortium name="The Broad Institute Genomics Platform"/>
            <consortium name="The Broad Institute Genome Sequencing Center for Infectious Disease"/>
            <person name="Wu L."/>
            <person name="Ma J."/>
        </authorList>
    </citation>
    <scope>NUCLEOTIDE SEQUENCE [LARGE SCALE GENOMIC DNA]</scope>
    <source>
        <strain evidence="8">CGMCC 4.7139</strain>
    </source>
</reference>